<evidence type="ECO:0000256" key="1">
    <source>
        <dbReference type="SAM" id="Coils"/>
    </source>
</evidence>
<dbReference type="PROSITE" id="PS50076">
    <property type="entry name" value="DNAJ_2"/>
    <property type="match status" value="1"/>
</dbReference>
<organism evidence="3 4">
    <name type="scientific">Marine Group I thaumarchaeote</name>
    <dbReference type="NCBI Taxonomy" id="2511932"/>
    <lineage>
        <taxon>Archaea</taxon>
        <taxon>Nitrososphaerota</taxon>
        <taxon>Marine Group I</taxon>
    </lineage>
</organism>
<dbReference type="PANTHER" id="PTHR24074">
    <property type="entry name" value="CO-CHAPERONE PROTEIN DJLA"/>
    <property type="match status" value="1"/>
</dbReference>
<evidence type="ECO:0000313" key="4">
    <source>
        <dbReference type="Proteomes" id="UP000568446"/>
    </source>
</evidence>
<protein>
    <submittedName>
        <fullName evidence="3">DnaJ domain-containing protein</fullName>
    </submittedName>
</protein>
<reference evidence="3 4" key="1">
    <citation type="journal article" date="2019" name="Environ. Microbiol.">
        <title>Genomics insights into ecotype formation of ammonia-oxidizing archaea in the deep ocean.</title>
        <authorList>
            <person name="Wang Y."/>
            <person name="Huang J.M."/>
            <person name="Cui G.J."/>
            <person name="Nunoura T."/>
            <person name="Takaki Y."/>
            <person name="Li W.L."/>
            <person name="Li J."/>
            <person name="Gao Z.M."/>
            <person name="Takai K."/>
            <person name="Zhang A.Q."/>
            <person name="Stepanauskas R."/>
        </authorList>
    </citation>
    <scope>NUCLEOTIDE SEQUENCE [LARGE SCALE GENOMIC DNA]</scope>
    <source>
        <strain evidence="3 4">C4</strain>
    </source>
</reference>
<keyword evidence="1" id="KW-0175">Coiled coil</keyword>
<proteinExistence type="predicted"/>
<dbReference type="SUPFAM" id="SSF46565">
    <property type="entry name" value="Chaperone J-domain"/>
    <property type="match status" value="1"/>
</dbReference>
<dbReference type="Proteomes" id="UP000568446">
    <property type="component" value="Unassembled WGS sequence"/>
</dbReference>
<name>A0A7K4MLR6_9ARCH</name>
<feature type="coiled-coil region" evidence="1">
    <location>
        <begin position="8"/>
        <end position="35"/>
    </location>
</feature>
<dbReference type="InterPro" id="IPR001623">
    <property type="entry name" value="DnaJ_domain"/>
</dbReference>
<dbReference type="CDD" id="cd06257">
    <property type="entry name" value="DnaJ"/>
    <property type="match status" value="1"/>
</dbReference>
<dbReference type="InterPro" id="IPR036869">
    <property type="entry name" value="J_dom_sf"/>
</dbReference>
<dbReference type="InterPro" id="IPR050817">
    <property type="entry name" value="DjlA_DnaK_co-chaperone"/>
</dbReference>
<sequence>MMVKANKYHKLNDIIRKLEQSVNNLESVLNKFNFEHNLDFATVYEHCDPHKLLEIDADSTNQQVKKAFRKMVLKHHPDKNPERGKGDELKKIIQSYREIRKKQSGESWNRGEA</sequence>
<dbReference type="SMART" id="SM00271">
    <property type="entry name" value="DnaJ"/>
    <property type="match status" value="1"/>
</dbReference>
<feature type="domain" description="J" evidence="2">
    <location>
        <begin position="48"/>
        <end position="112"/>
    </location>
</feature>
<comment type="caution">
    <text evidence="3">The sequence shown here is derived from an EMBL/GenBank/DDBJ whole genome shotgun (WGS) entry which is preliminary data.</text>
</comment>
<evidence type="ECO:0000313" key="3">
    <source>
        <dbReference type="EMBL" id="NWJ30146.1"/>
    </source>
</evidence>
<accession>A0A7K4MLR6</accession>
<evidence type="ECO:0000259" key="2">
    <source>
        <dbReference type="PROSITE" id="PS50076"/>
    </source>
</evidence>
<gene>
    <name evidence="3" type="ORF">HX850_04445</name>
</gene>
<dbReference type="EMBL" id="JACATK010000030">
    <property type="protein sequence ID" value="NWJ30146.1"/>
    <property type="molecule type" value="Genomic_DNA"/>
</dbReference>
<dbReference type="Pfam" id="PF00226">
    <property type="entry name" value="DnaJ"/>
    <property type="match status" value="1"/>
</dbReference>
<dbReference type="PRINTS" id="PR00625">
    <property type="entry name" value="JDOMAIN"/>
</dbReference>
<dbReference type="AlphaFoldDB" id="A0A7K4MLR6"/>
<dbReference type="Gene3D" id="1.10.287.110">
    <property type="entry name" value="DnaJ domain"/>
    <property type="match status" value="1"/>
</dbReference>